<keyword evidence="1" id="KW-0808">Transferase</keyword>
<dbReference type="GO" id="GO:0004674">
    <property type="term" value="F:protein serine/threonine kinase activity"/>
    <property type="evidence" value="ECO:0007669"/>
    <property type="project" value="TreeGrafter"/>
</dbReference>
<protein>
    <recommendedName>
        <fullName evidence="3">PI3K/PI4K catalytic domain-containing protein</fullName>
    </recommendedName>
</protein>
<sequence length="146" mass="17380">VTVMDSVKKPVKIIMIGNNGKPYPFLIKSGEDIRQDQRIQQLFKLMNSIFSSENKRYRLLTYEVIPLRSSLGLIQWVEDIISFRKLIESGMNEKQFSNILNNAYKKYDNYFTHFIRNTKQEQEKIIKTYQEIVYSIPMDIFSDRLI</sequence>
<dbReference type="GO" id="GO:0005634">
    <property type="term" value="C:nucleus"/>
    <property type="evidence" value="ECO:0007669"/>
    <property type="project" value="TreeGrafter"/>
</dbReference>
<dbReference type="PANTHER" id="PTHR11139">
    <property type="entry name" value="ATAXIA TELANGIECTASIA MUTATED ATM -RELATED"/>
    <property type="match status" value="1"/>
</dbReference>
<dbReference type="GO" id="GO:0006302">
    <property type="term" value="P:double-strand break repair"/>
    <property type="evidence" value="ECO:0007669"/>
    <property type="project" value="TreeGrafter"/>
</dbReference>
<dbReference type="EMBL" id="JAACXV010004041">
    <property type="protein sequence ID" value="KAF7277129.1"/>
    <property type="molecule type" value="Genomic_DNA"/>
</dbReference>
<dbReference type="OrthoDB" id="431717at2759"/>
<dbReference type="GO" id="GO:0000723">
    <property type="term" value="P:telomere maintenance"/>
    <property type="evidence" value="ECO:0007669"/>
    <property type="project" value="TreeGrafter"/>
</dbReference>
<dbReference type="InterPro" id="IPR011009">
    <property type="entry name" value="Kinase-like_dom_sf"/>
</dbReference>
<dbReference type="GO" id="GO:0008630">
    <property type="term" value="P:intrinsic apoptotic signaling pathway in response to DNA damage"/>
    <property type="evidence" value="ECO:0007669"/>
    <property type="project" value="TreeGrafter"/>
</dbReference>
<dbReference type="PANTHER" id="PTHR11139:SF68">
    <property type="entry name" value="DNA-DEPENDENT PROTEIN KINASE CATALYTIC SUBUNIT"/>
    <property type="match status" value="1"/>
</dbReference>
<feature type="domain" description="PI3K/PI4K catalytic" evidence="3">
    <location>
        <begin position="1"/>
        <end position="146"/>
    </location>
</feature>
<evidence type="ECO:0000313" key="5">
    <source>
        <dbReference type="Proteomes" id="UP000625711"/>
    </source>
</evidence>
<dbReference type="InterPro" id="IPR018936">
    <property type="entry name" value="PI3/4_kinase_CS"/>
</dbReference>
<reference evidence="4" key="1">
    <citation type="submission" date="2020-08" db="EMBL/GenBank/DDBJ databases">
        <title>Genome sequencing and assembly of the red palm weevil Rhynchophorus ferrugineus.</title>
        <authorList>
            <person name="Dias G.B."/>
            <person name="Bergman C.M."/>
            <person name="Manee M."/>
        </authorList>
    </citation>
    <scope>NUCLEOTIDE SEQUENCE</scope>
    <source>
        <strain evidence="4">AA-2017</strain>
        <tissue evidence="4">Whole larva</tissue>
    </source>
</reference>
<dbReference type="PROSITE" id="PS00915">
    <property type="entry name" value="PI3_4_KINASE_1"/>
    <property type="match status" value="1"/>
</dbReference>
<dbReference type="AlphaFoldDB" id="A0A834ICC9"/>
<dbReference type="Proteomes" id="UP000625711">
    <property type="component" value="Unassembled WGS sequence"/>
</dbReference>
<dbReference type="PROSITE" id="PS50290">
    <property type="entry name" value="PI3_4_KINASE_3"/>
    <property type="match status" value="1"/>
</dbReference>
<gene>
    <name evidence="4" type="ORF">GWI33_009419</name>
</gene>
<evidence type="ECO:0000313" key="4">
    <source>
        <dbReference type="EMBL" id="KAF7277129.1"/>
    </source>
</evidence>
<dbReference type="InterPro" id="IPR000403">
    <property type="entry name" value="PI3/4_kinase_cat_dom"/>
</dbReference>
<dbReference type="InterPro" id="IPR050517">
    <property type="entry name" value="DDR_Repair_Kinase"/>
</dbReference>
<dbReference type="Pfam" id="PF00454">
    <property type="entry name" value="PI3_PI4_kinase"/>
    <property type="match status" value="1"/>
</dbReference>
<comment type="caution">
    <text evidence="4">The sequence shown here is derived from an EMBL/GenBank/DDBJ whole genome shotgun (WGS) entry which is preliminary data.</text>
</comment>
<organism evidence="4 5">
    <name type="scientific">Rhynchophorus ferrugineus</name>
    <name type="common">Red palm weevil</name>
    <name type="synonym">Curculio ferrugineus</name>
    <dbReference type="NCBI Taxonomy" id="354439"/>
    <lineage>
        <taxon>Eukaryota</taxon>
        <taxon>Metazoa</taxon>
        <taxon>Ecdysozoa</taxon>
        <taxon>Arthropoda</taxon>
        <taxon>Hexapoda</taxon>
        <taxon>Insecta</taxon>
        <taxon>Pterygota</taxon>
        <taxon>Neoptera</taxon>
        <taxon>Endopterygota</taxon>
        <taxon>Coleoptera</taxon>
        <taxon>Polyphaga</taxon>
        <taxon>Cucujiformia</taxon>
        <taxon>Curculionidae</taxon>
        <taxon>Dryophthorinae</taxon>
        <taxon>Rhynchophorus</taxon>
    </lineage>
</organism>
<proteinExistence type="predicted"/>
<keyword evidence="2" id="KW-0418">Kinase</keyword>
<feature type="non-terminal residue" evidence="4">
    <location>
        <position position="1"/>
    </location>
</feature>
<evidence type="ECO:0000256" key="1">
    <source>
        <dbReference type="ARBA" id="ARBA00022679"/>
    </source>
</evidence>
<dbReference type="SUPFAM" id="SSF56112">
    <property type="entry name" value="Protein kinase-like (PK-like)"/>
    <property type="match status" value="1"/>
</dbReference>
<dbReference type="Gene3D" id="3.30.1010.10">
    <property type="entry name" value="Phosphatidylinositol 3-kinase Catalytic Subunit, Chain A, domain 4"/>
    <property type="match status" value="1"/>
</dbReference>
<evidence type="ECO:0000259" key="3">
    <source>
        <dbReference type="PROSITE" id="PS50290"/>
    </source>
</evidence>
<name>A0A834ICC9_RHYFE</name>
<accession>A0A834ICC9</accession>
<evidence type="ECO:0000256" key="2">
    <source>
        <dbReference type="ARBA" id="ARBA00022777"/>
    </source>
</evidence>
<keyword evidence="5" id="KW-1185">Reference proteome</keyword>